<sequence>MTKYINEFKSIFDQLNSIGKPVSDKRKVFDLLTNLGPAYEAFSTNMLKPPMPSYSEIIPLLHSHELRNKHNESTALNQTMAFYTATNKGRGYGGSNNSFSSKGRGFTQTTSKGSQNSQSKSKEVEKNRGSSDGQD</sequence>
<feature type="compositionally biased region" description="Low complexity" evidence="1">
    <location>
        <begin position="107"/>
        <end position="119"/>
    </location>
</feature>
<dbReference type="Pfam" id="PF14223">
    <property type="entry name" value="Retrotran_gag_2"/>
    <property type="match status" value="1"/>
</dbReference>
<dbReference type="EMBL" id="BDDD01001352">
    <property type="protein sequence ID" value="GAV75343.1"/>
    <property type="molecule type" value="Genomic_DNA"/>
</dbReference>
<name>A0A1Q3C5I3_CEPFO</name>
<dbReference type="AlphaFoldDB" id="A0A1Q3C5I3"/>
<feature type="compositionally biased region" description="Basic and acidic residues" evidence="1">
    <location>
        <begin position="120"/>
        <end position="129"/>
    </location>
</feature>
<dbReference type="PANTHER" id="PTHR47481">
    <property type="match status" value="1"/>
</dbReference>
<accession>A0A1Q3C5I3</accession>
<evidence type="ECO:0000256" key="1">
    <source>
        <dbReference type="SAM" id="MobiDB-lite"/>
    </source>
</evidence>
<comment type="caution">
    <text evidence="2">The sequence shown here is derived from an EMBL/GenBank/DDBJ whole genome shotgun (WGS) entry which is preliminary data.</text>
</comment>
<dbReference type="PANTHER" id="PTHR47481:SF2">
    <property type="entry name" value="RETROTRANSPOSON GAG DOMAIN-CONTAINING PROTEIN"/>
    <property type="match status" value="1"/>
</dbReference>
<keyword evidence="3" id="KW-1185">Reference proteome</keyword>
<proteinExistence type="predicted"/>
<reference evidence="3" key="1">
    <citation type="submission" date="2016-04" db="EMBL/GenBank/DDBJ databases">
        <title>Cephalotus genome sequencing.</title>
        <authorList>
            <person name="Fukushima K."/>
            <person name="Hasebe M."/>
            <person name="Fang X."/>
        </authorList>
    </citation>
    <scope>NUCLEOTIDE SEQUENCE [LARGE SCALE GENOMIC DNA]</scope>
    <source>
        <strain evidence="3">cv. St1</strain>
    </source>
</reference>
<evidence type="ECO:0000313" key="3">
    <source>
        <dbReference type="Proteomes" id="UP000187406"/>
    </source>
</evidence>
<dbReference type="OrthoDB" id="1845088at2759"/>
<feature type="region of interest" description="Disordered" evidence="1">
    <location>
        <begin position="86"/>
        <end position="135"/>
    </location>
</feature>
<protein>
    <submittedName>
        <fullName evidence="2">UBN2_2 domain-containing protein</fullName>
    </submittedName>
</protein>
<organism evidence="2 3">
    <name type="scientific">Cephalotus follicularis</name>
    <name type="common">Albany pitcher plant</name>
    <dbReference type="NCBI Taxonomy" id="3775"/>
    <lineage>
        <taxon>Eukaryota</taxon>
        <taxon>Viridiplantae</taxon>
        <taxon>Streptophyta</taxon>
        <taxon>Embryophyta</taxon>
        <taxon>Tracheophyta</taxon>
        <taxon>Spermatophyta</taxon>
        <taxon>Magnoliopsida</taxon>
        <taxon>eudicotyledons</taxon>
        <taxon>Gunneridae</taxon>
        <taxon>Pentapetalae</taxon>
        <taxon>rosids</taxon>
        <taxon>fabids</taxon>
        <taxon>Oxalidales</taxon>
        <taxon>Cephalotaceae</taxon>
        <taxon>Cephalotus</taxon>
    </lineage>
</organism>
<dbReference type="Proteomes" id="UP000187406">
    <property type="component" value="Unassembled WGS sequence"/>
</dbReference>
<gene>
    <name evidence="2" type="ORF">CFOL_v3_18822</name>
</gene>
<evidence type="ECO:0000313" key="2">
    <source>
        <dbReference type="EMBL" id="GAV75343.1"/>
    </source>
</evidence>
<dbReference type="InParanoid" id="A0A1Q3C5I3"/>